<dbReference type="InterPro" id="IPR001647">
    <property type="entry name" value="HTH_TetR"/>
</dbReference>
<dbReference type="GO" id="GO:0000976">
    <property type="term" value="F:transcription cis-regulatory region binding"/>
    <property type="evidence" value="ECO:0007669"/>
    <property type="project" value="TreeGrafter"/>
</dbReference>
<dbReference type="Gene3D" id="1.10.10.60">
    <property type="entry name" value="Homeodomain-like"/>
    <property type="match status" value="1"/>
</dbReference>
<dbReference type="EMBL" id="FOND01000007">
    <property type="protein sequence ID" value="SFE93996.1"/>
    <property type="molecule type" value="Genomic_DNA"/>
</dbReference>
<dbReference type="PRINTS" id="PR00455">
    <property type="entry name" value="HTHTETR"/>
</dbReference>
<evidence type="ECO:0000256" key="4">
    <source>
        <dbReference type="PROSITE-ProRule" id="PRU00335"/>
    </source>
</evidence>
<evidence type="ECO:0000256" key="1">
    <source>
        <dbReference type="ARBA" id="ARBA00023015"/>
    </source>
</evidence>
<sequence>MGRPRDPSRDDAIKLAALRVLAEAGYCGLTMDAVAATAGVGKATIYRRWASKGDLLLSVIDDATADQLTRPDTGCLREDLLVLLNSLAEVLAGPSGRASRTLLGALHHEPTLAEVFRQGPLARWQEAFTEVIDRAVDRRELRPGTGVWMAAEAGPGMLLQRWAVTGQPLDSAVVTVVVDELLLPLLRRC</sequence>
<keyword evidence="3" id="KW-0804">Transcription</keyword>
<feature type="DNA-binding region" description="H-T-H motif" evidence="4">
    <location>
        <begin position="30"/>
        <end position="49"/>
    </location>
</feature>
<evidence type="ECO:0000313" key="6">
    <source>
        <dbReference type="EMBL" id="SFE93996.1"/>
    </source>
</evidence>
<dbReference type="Proteomes" id="UP000198589">
    <property type="component" value="Unassembled WGS sequence"/>
</dbReference>
<evidence type="ECO:0000313" key="7">
    <source>
        <dbReference type="Proteomes" id="UP000198589"/>
    </source>
</evidence>
<keyword evidence="1" id="KW-0805">Transcription regulation</keyword>
<dbReference type="PANTHER" id="PTHR30055">
    <property type="entry name" value="HTH-TYPE TRANSCRIPTIONAL REGULATOR RUTR"/>
    <property type="match status" value="1"/>
</dbReference>
<feature type="domain" description="HTH tetR-type" evidence="5">
    <location>
        <begin position="7"/>
        <end position="67"/>
    </location>
</feature>
<dbReference type="Pfam" id="PF16859">
    <property type="entry name" value="TetR_C_11"/>
    <property type="match status" value="1"/>
</dbReference>
<dbReference type="PANTHER" id="PTHR30055:SF148">
    <property type="entry name" value="TETR-FAMILY TRANSCRIPTIONAL REGULATOR"/>
    <property type="match status" value="1"/>
</dbReference>
<dbReference type="InterPro" id="IPR009057">
    <property type="entry name" value="Homeodomain-like_sf"/>
</dbReference>
<proteinExistence type="predicted"/>
<dbReference type="GO" id="GO:0003700">
    <property type="term" value="F:DNA-binding transcription factor activity"/>
    <property type="evidence" value="ECO:0007669"/>
    <property type="project" value="TreeGrafter"/>
</dbReference>
<dbReference type="PROSITE" id="PS01081">
    <property type="entry name" value="HTH_TETR_1"/>
    <property type="match status" value="1"/>
</dbReference>
<dbReference type="InterPro" id="IPR011075">
    <property type="entry name" value="TetR_C"/>
</dbReference>
<keyword evidence="2 4" id="KW-0238">DNA-binding</keyword>
<gene>
    <name evidence="6" type="ORF">SAMN05216574_107117</name>
</gene>
<accession>A0A1I2ENC3</accession>
<reference evidence="7" key="1">
    <citation type="submission" date="2016-10" db="EMBL/GenBank/DDBJ databases">
        <authorList>
            <person name="Varghese N."/>
            <person name="Submissions S."/>
        </authorList>
    </citation>
    <scope>NUCLEOTIDE SEQUENCE [LARGE SCALE GENOMIC DNA]</scope>
    <source>
        <strain evidence="7">DSM 46838</strain>
    </source>
</reference>
<dbReference type="InterPro" id="IPR023772">
    <property type="entry name" value="DNA-bd_HTH_TetR-type_CS"/>
</dbReference>
<evidence type="ECO:0000259" key="5">
    <source>
        <dbReference type="PROSITE" id="PS50977"/>
    </source>
</evidence>
<organism evidence="6 7">
    <name type="scientific">Blastococcus tunisiensis</name>
    <dbReference type="NCBI Taxonomy" id="1798228"/>
    <lineage>
        <taxon>Bacteria</taxon>
        <taxon>Bacillati</taxon>
        <taxon>Actinomycetota</taxon>
        <taxon>Actinomycetes</taxon>
        <taxon>Geodermatophilales</taxon>
        <taxon>Geodermatophilaceae</taxon>
        <taxon>Blastococcus</taxon>
    </lineage>
</organism>
<protein>
    <submittedName>
        <fullName evidence="6">DNA-binding transcriptional regulator, AcrR family</fullName>
    </submittedName>
</protein>
<dbReference type="InterPro" id="IPR036271">
    <property type="entry name" value="Tet_transcr_reg_TetR-rel_C_sf"/>
</dbReference>
<dbReference type="Gene3D" id="1.10.357.10">
    <property type="entry name" value="Tetracycline Repressor, domain 2"/>
    <property type="match status" value="1"/>
</dbReference>
<dbReference type="PROSITE" id="PS50977">
    <property type="entry name" value="HTH_TETR_2"/>
    <property type="match status" value="1"/>
</dbReference>
<dbReference type="SUPFAM" id="SSF48498">
    <property type="entry name" value="Tetracyclin repressor-like, C-terminal domain"/>
    <property type="match status" value="1"/>
</dbReference>
<evidence type="ECO:0000256" key="3">
    <source>
        <dbReference type="ARBA" id="ARBA00023163"/>
    </source>
</evidence>
<keyword evidence="7" id="KW-1185">Reference proteome</keyword>
<dbReference type="Pfam" id="PF00440">
    <property type="entry name" value="TetR_N"/>
    <property type="match status" value="1"/>
</dbReference>
<name>A0A1I2ENC3_9ACTN</name>
<dbReference type="SUPFAM" id="SSF46689">
    <property type="entry name" value="Homeodomain-like"/>
    <property type="match status" value="1"/>
</dbReference>
<dbReference type="AlphaFoldDB" id="A0A1I2ENC3"/>
<evidence type="ECO:0000256" key="2">
    <source>
        <dbReference type="ARBA" id="ARBA00023125"/>
    </source>
</evidence>
<dbReference type="InterPro" id="IPR050109">
    <property type="entry name" value="HTH-type_TetR-like_transc_reg"/>
</dbReference>